<keyword evidence="2" id="KW-0418">Kinase</keyword>
<organism evidence="2 3">
    <name type="scientific">Gilvimarinus algae</name>
    <dbReference type="NCBI Taxonomy" id="3058037"/>
    <lineage>
        <taxon>Bacteria</taxon>
        <taxon>Pseudomonadati</taxon>
        <taxon>Pseudomonadota</taxon>
        <taxon>Gammaproteobacteria</taxon>
        <taxon>Cellvibrionales</taxon>
        <taxon>Cellvibrionaceae</taxon>
        <taxon>Gilvimarinus</taxon>
    </lineage>
</organism>
<sequence length="256" mass="29509">MPEASVLQAILAGWRDWPLPISAPPKLLGPIPGGRTNRNFKLLAPGVKQPLILRINNPRARYLGIDRNDEAQIVHTAARAGLTPEPVYRDPAHRFALLPFIEARTWHSADFANPLQRNRLLTLLEQVRCLNPATHRRSYQRYLEQYWTLLSAVGELEGELTERWQAFLPELIAFDRDNWPAELTHHDLIPENVLDTGGRLYLIDWEYAALGHADIDLWSIRPSLARNPFVHELARWTNELWERVVRSLKDRQLPPA</sequence>
<proteinExistence type="predicted"/>
<comment type="caution">
    <text evidence="2">The sequence shown here is derived from an EMBL/GenBank/DDBJ whole genome shotgun (WGS) entry which is preliminary data.</text>
</comment>
<feature type="domain" description="Aminoglycoside phosphotransferase" evidence="1">
    <location>
        <begin position="30"/>
        <end position="231"/>
    </location>
</feature>
<evidence type="ECO:0000259" key="1">
    <source>
        <dbReference type="Pfam" id="PF01636"/>
    </source>
</evidence>
<gene>
    <name evidence="2" type="ORF">QWI16_03570</name>
</gene>
<keyword evidence="3" id="KW-1185">Reference proteome</keyword>
<dbReference type="EMBL" id="JAULRT010000034">
    <property type="protein sequence ID" value="MDO3381237.1"/>
    <property type="molecule type" value="Genomic_DNA"/>
</dbReference>
<dbReference type="Gene3D" id="3.90.1200.10">
    <property type="match status" value="1"/>
</dbReference>
<name>A0ABT8TFY8_9GAMM</name>
<dbReference type="InterPro" id="IPR002575">
    <property type="entry name" value="Aminoglycoside_PTrfase"/>
</dbReference>
<dbReference type="GO" id="GO:0016301">
    <property type="term" value="F:kinase activity"/>
    <property type="evidence" value="ECO:0007669"/>
    <property type="project" value="UniProtKB-KW"/>
</dbReference>
<reference evidence="2" key="1">
    <citation type="submission" date="2023-07" db="EMBL/GenBank/DDBJ databases">
        <title>Gilvimarinus algae sp. nov., isolated from the surface of Kelp.</title>
        <authorList>
            <person name="Sun Y.Y."/>
            <person name="Gong Y."/>
            <person name="Du Z.J."/>
        </authorList>
    </citation>
    <scope>NUCLEOTIDE SEQUENCE</scope>
    <source>
        <strain evidence="2">SDUM040014</strain>
    </source>
</reference>
<dbReference type="EC" id="2.7.-.-" evidence="2"/>
<dbReference type="InterPro" id="IPR011009">
    <property type="entry name" value="Kinase-like_dom_sf"/>
</dbReference>
<dbReference type="CDD" id="cd05151">
    <property type="entry name" value="ChoK-like"/>
    <property type="match status" value="1"/>
</dbReference>
<evidence type="ECO:0000313" key="2">
    <source>
        <dbReference type="EMBL" id="MDO3381237.1"/>
    </source>
</evidence>
<protein>
    <submittedName>
        <fullName evidence="2">Choline/ethanolamine kinase family protein</fullName>
        <ecNumber evidence="2">2.7.-.-</ecNumber>
    </submittedName>
</protein>
<accession>A0ABT8TFY8</accession>
<dbReference type="Proteomes" id="UP001168380">
    <property type="component" value="Unassembled WGS sequence"/>
</dbReference>
<keyword evidence="2" id="KW-0808">Transferase</keyword>
<evidence type="ECO:0000313" key="3">
    <source>
        <dbReference type="Proteomes" id="UP001168380"/>
    </source>
</evidence>
<dbReference type="RefSeq" id="WP_302711367.1">
    <property type="nucleotide sequence ID" value="NZ_JAULRT010000034.1"/>
</dbReference>
<dbReference type="Gene3D" id="3.30.200.20">
    <property type="entry name" value="Phosphorylase Kinase, domain 1"/>
    <property type="match status" value="1"/>
</dbReference>
<dbReference type="SUPFAM" id="SSF56112">
    <property type="entry name" value="Protein kinase-like (PK-like)"/>
    <property type="match status" value="1"/>
</dbReference>
<dbReference type="Pfam" id="PF01636">
    <property type="entry name" value="APH"/>
    <property type="match status" value="1"/>
</dbReference>